<feature type="domain" description="Protein kinase" evidence="1">
    <location>
        <begin position="1"/>
        <end position="175"/>
    </location>
</feature>
<dbReference type="OrthoDB" id="4062651at2759"/>
<name>A0A1W0ABW5_9STRA</name>
<dbReference type="Proteomes" id="UP000243217">
    <property type="component" value="Unassembled WGS sequence"/>
</dbReference>
<dbReference type="SUPFAM" id="SSF56112">
    <property type="entry name" value="Protein kinase-like (PK-like)"/>
    <property type="match status" value="1"/>
</dbReference>
<protein>
    <recommendedName>
        <fullName evidence="1">Protein kinase domain-containing protein</fullName>
    </recommendedName>
</protein>
<evidence type="ECO:0000259" key="1">
    <source>
        <dbReference type="PROSITE" id="PS50011"/>
    </source>
</evidence>
<comment type="caution">
    <text evidence="2">The sequence shown here is derived from an EMBL/GenBank/DDBJ whole genome shotgun (WGS) entry which is preliminary data.</text>
</comment>
<dbReference type="GO" id="GO:0005524">
    <property type="term" value="F:ATP binding"/>
    <property type="evidence" value="ECO:0007669"/>
    <property type="project" value="InterPro"/>
</dbReference>
<proteinExistence type="predicted"/>
<sequence length="175" mass="19833">MKEKPLLELEPRLVSILPGDILTIYSKIDFHDKGYIHRDVKSSNALICTYIKLSDLGLARDVHTTMAPGVGTLFWAAPKVLISGHYGYPSDIYSFGVALTELDTLTMPYANLKLQELEILQKARDTKLRPTCERIWSTSVWTMIHDKDQQLLKLSTFSTRSALRVKIEGISRLLL</sequence>
<dbReference type="PANTHER" id="PTHR44329">
    <property type="entry name" value="SERINE/THREONINE-PROTEIN KINASE TNNI3K-RELATED"/>
    <property type="match status" value="1"/>
</dbReference>
<evidence type="ECO:0000313" key="2">
    <source>
        <dbReference type="EMBL" id="OQS07691.1"/>
    </source>
</evidence>
<dbReference type="GO" id="GO:0004674">
    <property type="term" value="F:protein serine/threonine kinase activity"/>
    <property type="evidence" value="ECO:0007669"/>
    <property type="project" value="TreeGrafter"/>
</dbReference>
<dbReference type="EMBL" id="JNBS01000165">
    <property type="protein sequence ID" value="OQS07691.1"/>
    <property type="molecule type" value="Genomic_DNA"/>
</dbReference>
<keyword evidence="3" id="KW-1185">Reference proteome</keyword>
<dbReference type="Pfam" id="PF00069">
    <property type="entry name" value="Pkinase"/>
    <property type="match status" value="1"/>
</dbReference>
<accession>A0A1W0ABW5</accession>
<dbReference type="InterPro" id="IPR011009">
    <property type="entry name" value="Kinase-like_dom_sf"/>
</dbReference>
<dbReference type="SMART" id="SM00220">
    <property type="entry name" value="S_TKc"/>
    <property type="match status" value="1"/>
</dbReference>
<dbReference type="Gene3D" id="1.10.510.10">
    <property type="entry name" value="Transferase(Phosphotransferase) domain 1"/>
    <property type="match status" value="1"/>
</dbReference>
<dbReference type="PANTHER" id="PTHR44329:SF214">
    <property type="entry name" value="PROTEIN KINASE DOMAIN-CONTAINING PROTEIN"/>
    <property type="match status" value="1"/>
</dbReference>
<reference evidence="2 3" key="1">
    <citation type="journal article" date="2014" name="Genome Biol. Evol.">
        <title>The secreted proteins of Achlya hypogyna and Thraustotheca clavata identify the ancestral oomycete secretome and reveal gene acquisitions by horizontal gene transfer.</title>
        <authorList>
            <person name="Misner I."/>
            <person name="Blouin N."/>
            <person name="Leonard G."/>
            <person name="Richards T.A."/>
            <person name="Lane C.E."/>
        </authorList>
    </citation>
    <scope>NUCLEOTIDE SEQUENCE [LARGE SCALE GENOMIC DNA]</scope>
    <source>
        <strain evidence="2 3">ATCC 34112</strain>
    </source>
</reference>
<dbReference type="STRING" id="74557.A0A1W0ABW5"/>
<evidence type="ECO:0000313" key="3">
    <source>
        <dbReference type="Proteomes" id="UP000243217"/>
    </source>
</evidence>
<dbReference type="InterPro" id="IPR000719">
    <property type="entry name" value="Prot_kinase_dom"/>
</dbReference>
<dbReference type="AlphaFoldDB" id="A0A1W0ABW5"/>
<organism evidence="2 3">
    <name type="scientific">Thraustotheca clavata</name>
    <dbReference type="NCBI Taxonomy" id="74557"/>
    <lineage>
        <taxon>Eukaryota</taxon>
        <taxon>Sar</taxon>
        <taxon>Stramenopiles</taxon>
        <taxon>Oomycota</taxon>
        <taxon>Saprolegniomycetes</taxon>
        <taxon>Saprolegniales</taxon>
        <taxon>Achlyaceae</taxon>
        <taxon>Thraustotheca</taxon>
    </lineage>
</organism>
<dbReference type="PROSITE" id="PS50011">
    <property type="entry name" value="PROTEIN_KINASE_DOM"/>
    <property type="match status" value="1"/>
</dbReference>
<dbReference type="InterPro" id="IPR051681">
    <property type="entry name" value="Ser/Thr_Kinases-Pseudokinases"/>
</dbReference>
<gene>
    <name evidence="2" type="ORF">THRCLA_00322</name>
</gene>